<accession>A0A9P8IK72</accession>
<dbReference type="EMBL" id="JAGHQM010001380">
    <property type="protein sequence ID" value="KAH0555747.1"/>
    <property type="molecule type" value="Genomic_DNA"/>
</dbReference>
<reference evidence="2" key="1">
    <citation type="submission" date="2021-03" db="EMBL/GenBank/DDBJ databases">
        <title>Comparative genomics and phylogenomic investigation of the class Geoglossomycetes provide insights into ecological specialization and systematics.</title>
        <authorList>
            <person name="Melie T."/>
            <person name="Pirro S."/>
            <person name="Miller A.N."/>
            <person name="Quandt A."/>
        </authorList>
    </citation>
    <scope>NUCLEOTIDE SEQUENCE</scope>
    <source>
        <strain evidence="2">CAQ_001_2017</strain>
    </source>
</reference>
<sequence length="424" mass="45769">MGVPVPTALAAIWGNQGEINLEPLQAGEEDPTPDTNLKYPSIRLDPTTITTASPNNPEPTRKDQLSQAQQLQSPDSSFTATLNEDVKHPDFHQSMTCLRTESESGAIDAQNTPEVGKAHLPQPGQIQSRSPQALSFTPALDGTVDIPNFHSSSTATIQIDHNPQVQQQNSVATNESTPAAHTEQWTDLSVWEYDLDTPSAQEADGVCSSDGFVPRHPGHLMDAVRAAAVGMPTHPHSLLTPCTEYLPEIADNSDFRSITCLCTPTNLRVVEQLHEHILAPLSKPLDQVLALACNGVTVCEGYLLCPICQCNTSSMLSCVLIMQLVFRCYASSLQPPSHGRSRGLSESSIDGADSNSVKIGSFEVDERHRVRVVEAIVRAEMERGRGVLERLERALESVASSGMTEAIGGVVRAIWEEAGPTDKG</sequence>
<dbReference type="AlphaFoldDB" id="A0A9P8IK72"/>
<organism evidence="2 3">
    <name type="scientific">Trichoglossum hirsutum</name>
    <dbReference type="NCBI Taxonomy" id="265104"/>
    <lineage>
        <taxon>Eukaryota</taxon>
        <taxon>Fungi</taxon>
        <taxon>Dikarya</taxon>
        <taxon>Ascomycota</taxon>
        <taxon>Pezizomycotina</taxon>
        <taxon>Geoglossomycetes</taxon>
        <taxon>Geoglossales</taxon>
        <taxon>Geoglossaceae</taxon>
        <taxon>Trichoglossum</taxon>
    </lineage>
</organism>
<feature type="compositionally biased region" description="Polar residues" evidence="1">
    <location>
        <begin position="65"/>
        <end position="76"/>
    </location>
</feature>
<proteinExistence type="predicted"/>
<comment type="caution">
    <text evidence="2">The sequence shown here is derived from an EMBL/GenBank/DDBJ whole genome shotgun (WGS) entry which is preliminary data.</text>
</comment>
<name>A0A9P8IK72_9PEZI</name>
<evidence type="ECO:0000313" key="3">
    <source>
        <dbReference type="Proteomes" id="UP000750711"/>
    </source>
</evidence>
<feature type="region of interest" description="Disordered" evidence="1">
    <location>
        <begin position="24"/>
        <end position="76"/>
    </location>
</feature>
<feature type="region of interest" description="Disordered" evidence="1">
    <location>
        <begin position="162"/>
        <end position="183"/>
    </location>
</feature>
<evidence type="ECO:0000256" key="1">
    <source>
        <dbReference type="SAM" id="MobiDB-lite"/>
    </source>
</evidence>
<keyword evidence="3" id="KW-1185">Reference proteome</keyword>
<protein>
    <submittedName>
        <fullName evidence="2">Uncharacterized protein</fullName>
    </submittedName>
</protein>
<gene>
    <name evidence="2" type="ORF">GP486_006310</name>
</gene>
<dbReference type="Proteomes" id="UP000750711">
    <property type="component" value="Unassembled WGS sequence"/>
</dbReference>
<evidence type="ECO:0000313" key="2">
    <source>
        <dbReference type="EMBL" id="KAH0555747.1"/>
    </source>
</evidence>